<proteinExistence type="predicted"/>
<dbReference type="RefSeq" id="WP_007062225.1">
    <property type="nucleotide sequence ID" value="NZ_ACVI01000061.1"/>
</dbReference>
<evidence type="ECO:0000313" key="3">
    <source>
        <dbReference type="Proteomes" id="UP000004198"/>
    </source>
</evidence>
<evidence type="ECO:0000313" key="2">
    <source>
        <dbReference type="EMBL" id="EET86200.1"/>
    </source>
</evidence>
<organism evidence="2 3">
    <name type="scientific">Clostridium carboxidivorans P7</name>
    <dbReference type="NCBI Taxonomy" id="536227"/>
    <lineage>
        <taxon>Bacteria</taxon>
        <taxon>Bacillati</taxon>
        <taxon>Bacillota</taxon>
        <taxon>Clostridia</taxon>
        <taxon>Eubacteriales</taxon>
        <taxon>Clostridiaceae</taxon>
        <taxon>Clostridium</taxon>
    </lineage>
</organism>
<feature type="transmembrane region" description="Helical" evidence="1">
    <location>
        <begin position="165"/>
        <end position="184"/>
    </location>
</feature>
<evidence type="ECO:0000256" key="1">
    <source>
        <dbReference type="SAM" id="Phobius"/>
    </source>
</evidence>
<accession>C6PX23</accession>
<dbReference type="KEGG" id="cck:Ccar_09970"/>
<keyword evidence="1" id="KW-0812">Transmembrane</keyword>
<dbReference type="AlphaFoldDB" id="C6PX23"/>
<reference evidence="2 3" key="1">
    <citation type="submission" date="2009-06" db="EMBL/GenBank/DDBJ databases">
        <title>The draft genome of Clostridium carboxidivorans P7.</title>
        <authorList>
            <consortium name="US DOE Joint Genome Institute (JGI-PGF)"/>
            <person name="Lucas S."/>
            <person name="Copeland A."/>
            <person name="Lapidus A."/>
            <person name="Glavina del Rio T."/>
            <person name="Tice H."/>
            <person name="Bruce D."/>
            <person name="Goodwin L."/>
            <person name="Pitluck S."/>
            <person name="Larimer F."/>
            <person name="Land M.L."/>
            <person name="Hauser L."/>
            <person name="Hemme C.L."/>
        </authorList>
    </citation>
    <scope>NUCLEOTIDE SEQUENCE [LARGE SCALE GENOMIC DNA]</scope>
    <source>
        <strain evidence="2 3">P7</strain>
    </source>
</reference>
<dbReference type="eggNOG" id="COG1030">
    <property type="taxonomic scope" value="Bacteria"/>
</dbReference>
<keyword evidence="1" id="KW-0472">Membrane</keyword>
<feature type="transmembrane region" description="Helical" evidence="1">
    <location>
        <begin position="20"/>
        <end position="41"/>
    </location>
</feature>
<dbReference type="STRING" id="536227.Ccar_09970"/>
<keyword evidence="3" id="KW-1185">Reference proteome</keyword>
<feature type="transmembrane region" description="Helical" evidence="1">
    <location>
        <begin position="220"/>
        <end position="239"/>
    </location>
</feature>
<evidence type="ECO:0008006" key="4">
    <source>
        <dbReference type="Google" id="ProtNLM"/>
    </source>
</evidence>
<dbReference type="Proteomes" id="UP000004198">
    <property type="component" value="Unassembled WGS sequence"/>
</dbReference>
<gene>
    <name evidence="2" type="ORF">CcarbDRAFT_3340</name>
</gene>
<feature type="transmembrane region" description="Helical" evidence="1">
    <location>
        <begin position="61"/>
        <end position="78"/>
    </location>
</feature>
<feature type="transmembrane region" description="Helical" evidence="1">
    <location>
        <begin position="137"/>
        <end position="158"/>
    </location>
</feature>
<dbReference type="PATRIC" id="fig|536227.13.peg.2086"/>
<name>C6PX23_9CLOT</name>
<dbReference type="EMBL" id="ACVI01000061">
    <property type="protein sequence ID" value="EET86200.1"/>
    <property type="molecule type" value="Genomic_DNA"/>
</dbReference>
<keyword evidence="1" id="KW-1133">Transmembrane helix</keyword>
<dbReference type="OrthoDB" id="1708260at2"/>
<comment type="caution">
    <text evidence="2">The sequence shown here is derived from an EMBL/GenBank/DDBJ whole genome shotgun (WGS) entry which is preliminary data.</text>
</comment>
<feature type="transmembrane region" description="Helical" evidence="1">
    <location>
        <begin position="99"/>
        <end position="125"/>
    </location>
</feature>
<protein>
    <recommendedName>
        <fullName evidence="4">ABC-2 family transporter protein</fullName>
    </recommendedName>
</protein>
<sequence>MNNIRMIKYEIQRLIFSKIYVLMFITTILFTYHILTNNVILGTGDTAPFSKWSYSKFICEINPFLLIILLFFCTYTFSKKEFRVRTITMTTPMSTAKYYLIKGASIFFAYAITAAVTIGLSLIFYALVFKFYSFQDFIVPILLFLLPPAIFIFGLAMVLGSINEFLIFILMPVVYFIGNVNYKIPLELDLFCNNFIENYLFSIKINLLGDVPFLIPGSMIISRLTFIAIGILLFAYLCIISNKK</sequence>